<sequence length="134" mass="14952">MTDRTELPVKRHRGNSLDARLQLLDRQLVDADEDPIGIVDDLELSGIDLDDDIATGSEAPQVTALLSGKVVATRIFGGTPPRSHLQEIPWRLVHSVGITVKLKPTDMRFDVGWVERWLRDHIIKHIPGGRHAAE</sequence>
<dbReference type="EMBL" id="MIGZ01000010">
    <property type="protein sequence ID" value="ODQ95895.1"/>
    <property type="molecule type" value="Genomic_DNA"/>
</dbReference>
<evidence type="ECO:0000313" key="1">
    <source>
        <dbReference type="EMBL" id="ODQ95895.1"/>
    </source>
</evidence>
<keyword evidence="2" id="KW-1185">Reference proteome</keyword>
<proteinExistence type="predicted"/>
<name>A0A1E3S149_9MYCO</name>
<gene>
    <name evidence="1" type="ORF">BHQ17_03080</name>
</gene>
<protein>
    <submittedName>
        <fullName evidence="1">Uncharacterized protein</fullName>
    </submittedName>
</protein>
<comment type="caution">
    <text evidence="1">The sequence shown here is derived from an EMBL/GenBank/DDBJ whole genome shotgun (WGS) entry which is preliminary data.</text>
</comment>
<reference evidence="2" key="1">
    <citation type="submission" date="2016-09" db="EMBL/GenBank/DDBJ databases">
        <authorList>
            <person name="Greninger A.L."/>
            <person name="Jerome K.R."/>
            <person name="Mcnair B."/>
            <person name="Wallis C."/>
            <person name="Fang F."/>
        </authorList>
    </citation>
    <scope>NUCLEOTIDE SEQUENCE [LARGE SCALE GENOMIC DNA]</scope>
    <source>
        <strain evidence="2">M7</strain>
    </source>
</reference>
<dbReference type="Proteomes" id="UP000094243">
    <property type="component" value="Unassembled WGS sequence"/>
</dbReference>
<dbReference type="RefSeq" id="WP_069403762.1">
    <property type="nucleotide sequence ID" value="NZ_MIGZ01000010.1"/>
</dbReference>
<organism evidence="1 2">
    <name type="scientific">Mycolicibacterium holsaticum</name>
    <dbReference type="NCBI Taxonomy" id="152142"/>
    <lineage>
        <taxon>Bacteria</taxon>
        <taxon>Bacillati</taxon>
        <taxon>Actinomycetota</taxon>
        <taxon>Actinomycetes</taxon>
        <taxon>Mycobacteriales</taxon>
        <taxon>Mycobacteriaceae</taxon>
        <taxon>Mycolicibacterium</taxon>
    </lineage>
</organism>
<evidence type="ECO:0000313" key="2">
    <source>
        <dbReference type="Proteomes" id="UP000094243"/>
    </source>
</evidence>
<dbReference type="OrthoDB" id="9804685at2"/>
<accession>A0A1E3S149</accession>
<dbReference type="AlphaFoldDB" id="A0A1E3S149"/>